<sequence length="240" mass="27524">MTKTLEQVPGFSVSIFQDTQLFRSSIDSVLLAHWVHLKTQQQLVDLCSGSGIIGLCLAQKFQVTTHLFEIQESLAKLAQESINYNHLDAKVQQINTNINKVLDYLTHDSVDVITCNPPYFSARAHFKLSKSTSQNIARHELYFDQELLGQTASSLLKDNGSLYLVYRPDRLLELSQVLQKYHLPIKELLFIHPHQQDLANLVLIKCRKSMRTNGLKVWPDLILYNEDATYTNQLREFVHG</sequence>
<evidence type="ECO:0000313" key="3">
    <source>
        <dbReference type="Proteomes" id="UP000284109"/>
    </source>
</evidence>
<gene>
    <name evidence="2" type="ORF">DS831_05750</name>
</gene>
<dbReference type="OrthoDB" id="9777257at2"/>
<dbReference type="AlphaFoldDB" id="A0A347SQR0"/>
<dbReference type="PANTHER" id="PTHR47739">
    <property type="entry name" value="TRNA1(VAL) (ADENINE(37)-N6)-METHYLTRANSFERASE"/>
    <property type="match status" value="1"/>
</dbReference>
<proteinExistence type="predicted"/>
<dbReference type="Proteomes" id="UP000284109">
    <property type="component" value="Unassembled WGS sequence"/>
</dbReference>
<dbReference type="KEGG" id="lbm:DS830_02320"/>
<dbReference type="SUPFAM" id="SSF53335">
    <property type="entry name" value="S-adenosyl-L-methionine-dependent methyltransferases"/>
    <property type="match status" value="1"/>
</dbReference>
<dbReference type="CDD" id="cd02440">
    <property type="entry name" value="AdoMet_MTases"/>
    <property type="match status" value="1"/>
</dbReference>
<dbReference type="InterPro" id="IPR050210">
    <property type="entry name" value="tRNA_Adenine-N(6)_MTase"/>
</dbReference>
<reference evidence="2 3" key="1">
    <citation type="submission" date="2018-07" db="EMBL/GenBank/DDBJ databases">
        <title>Genome sequences of six Lactobacillus spp. isolated from bumble bee guts.</title>
        <authorList>
            <person name="Motta E.V.S."/>
            <person name="Moran N.A."/>
        </authorList>
    </citation>
    <scope>NUCLEOTIDE SEQUENCE [LARGE SCALE GENOMIC DNA]</scope>
    <source>
        <strain evidence="2 3">BI-1.1</strain>
    </source>
</reference>
<dbReference type="GO" id="GO:0008168">
    <property type="term" value="F:methyltransferase activity"/>
    <property type="evidence" value="ECO:0007669"/>
    <property type="project" value="InterPro"/>
</dbReference>
<name>A0A347SQR0_9LACO</name>
<evidence type="ECO:0000313" key="2">
    <source>
        <dbReference type="EMBL" id="RHW49667.1"/>
    </source>
</evidence>
<dbReference type="InterPro" id="IPR029063">
    <property type="entry name" value="SAM-dependent_MTases_sf"/>
</dbReference>
<dbReference type="InterPro" id="IPR007848">
    <property type="entry name" value="Small_mtfrase_dom"/>
</dbReference>
<organism evidence="2 3">
    <name type="scientific">Bombilactobacillus bombi</name>
    <dbReference type="NCBI Taxonomy" id="1303590"/>
    <lineage>
        <taxon>Bacteria</taxon>
        <taxon>Bacillati</taxon>
        <taxon>Bacillota</taxon>
        <taxon>Bacilli</taxon>
        <taxon>Lactobacillales</taxon>
        <taxon>Lactobacillaceae</taxon>
        <taxon>Bombilactobacillus</taxon>
    </lineage>
</organism>
<dbReference type="Gene3D" id="3.40.50.150">
    <property type="entry name" value="Vaccinia Virus protein VP39"/>
    <property type="match status" value="1"/>
</dbReference>
<evidence type="ECO:0000259" key="1">
    <source>
        <dbReference type="Pfam" id="PF05175"/>
    </source>
</evidence>
<dbReference type="Pfam" id="PF05175">
    <property type="entry name" value="MTS"/>
    <property type="match status" value="1"/>
</dbReference>
<dbReference type="PANTHER" id="PTHR47739:SF1">
    <property type="entry name" value="TRNA1(VAL) (ADENINE(37)-N6)-METHYLTRANSFERASE"/>
    <property type="match status" value="1"/>
</dbReference>
<comment type="caution">
    <text evidence="2">The sequence shown here is derived from an EMBL/GenBank/DDBJ whole genome shotgun (WGS) entry which is preliminary data.</text>
</comment>
<accession>A0A347SQR0</accession>
<dbReference type="RefSeq" id="WP_118901250.1">
    <property type="nucleotide sequence ID" value="NZ_CP031513.1"/>
</dbReference>
<feature type="domain" description="Methyltransferase small" evidence="1">
    <location>
        <begin position="28"/>
        <end position="167"/>
    </location>
</feature>
<protein>
    <recommendedName>
        <fullName evidence="1">Methyltransferase small domain-containing protein</fullName>
    </recommendedName>
</protein>
<keyword evidence="3" id="KW-1185">Reference proteome</keyword>
<dbReference type="EMBL" id="QOCR01000004">
    <property type="protein sequence ID" value="RHW49667.1"/>
    <property type="molecule type" value="Genomic_DNA"/>
</dbReference>